<dbReference type="Proteomes" id="UP000245872">
    <property type="component" value="Chromosome"/>
</dbReference>
<evidence type="ECO:0000313" key="1">
    <source>
        <dbReference type="EMBL" id="AWN82209.1"/>
    </source>
</evidence>
<organism evidence="1 2">
    <name type="scientific">Candidatus Cardinium hertigii</name>
    <dbReference type="NCBI Taxonomy" id="247481"/>
    <lineage>
        <taxon>Bacteria</taxon>
        <taxon>Pseudomonadati</taxon>
        <taxon>Bacteroidota</taxon>
        <taxon>Cytophagia</taxon>
        <taxon>Cytophagales</taxon>
        <taxon>Amoebophilaceae</taxon>
        <taxon>Candidatus Cardinium</taxon>
    </lineage>
</organism>
<dbReference type="EMBL" id="CP029619">
    <property type="protein sequence ID" value="AWN82209.1"/>
    <property type="molecule type" value="Genomic_DNA"/>
</dbReference>
<dbReference type="KEGG" id="cher:DK880_00911"/>
<dbReference type="AlphaFoldDB" id="A0A2Z3LA38"/>
<accession>A0A2Z3LA38</accession>
<gene>
    <name evidence="1" type="ORF">DK880_00911</name>
</gene>
<proteinExistence type="predicted"/>
<evidence type="ECO:0000313" key="2">
    <source>
        <dbReference type="Proteomes" id="UP000245872"/>
    </source>
</evidence>
<reference evidence="1 2" key="1">
    <citation type="submission" date="2018-05" db="EMBL/GenBank/DDBJ databases">
        <title>Candidatus Cardinium hertigii Genome Assembly.</title>
        <authorList>
            <person name="Showmaker K.C."/>
            <person name="Walden K.O."/>
            <person name="Fields C.J."/>
            <person name="Lambert K.N."/>
            <person name="Hudson M.E."/>
        </authorList>
    </citation>
    <scope>NUCLEOTIDE SEQUENCE [LARGE SCALE GENOMIC DNA]</scope>
    <source>
        <strain evidence="2">cHgTN10</strain>
    </source>
</reference>
<keyword evidence="2" id="KW-1185">Reference proteome</keyword>
<name>A0A2Z3LA38_9BACT</name>
<sequence length="58" mass="6308">MSLLLLSTIVLAGNYSKASIPDRNTTEQAKQQVQSAETVKENNCAVCLEQMNAKKAKP</sequence>
<protein>
    <submittedName>
        <fullName evidence="1">Uncharacterized protein</fullName>
    </submittedName>
</protein>
<dbReference type="RefSeq" id="WP_162534216.1">
    <property type="nucleotide sequence ID" value="NZ_CP029619.1"/>
</dbReference>